<protein>
    <submittedName>
        <fullName evidence="2">Exopolyphosphatase</fullName>
    </submittedName>
</protein>
<name>A0ABV5LNQ3_9ACTN</name>
<dbReference type="Pfam" id="PF02541">
    <property type="entry name" value="Ppx-GppA"/>
    <property type="match status" value="1"/>
</dbReference>
<comment type="caution">
    <text evidence="2">The sequence shown here is derived from an EMBL/GenBank/DDBJ whole genome shotgun (WGS) entry which is preliminary data.</text>
</comment>
<dbReference type="PANTHER" id="PTHR30005">
    <property type="entry name" value="EXOPOLYPHOSPHATASE"/>
    <property type="match status" value="1"/>
</dbReference>
<evidence type="ECO:0000259" key="1">
    <source>
        <dbReference type="Pfam" id="PF02541"/>
    </source>
</evidence>
<evidence type="ECO:0000313" key="2">
    <source>
        <dbReference type="EMBL" id="MFB9375697.1"/>
    </source>
</evidence>
<dbReference type="PANTHER" id="PTHR30005:SF13">
    <property type="entry name" value="EXOPOLYPHOSPHATASE 2"/>
    <property type="match status" value="1"/>
</dbReference>
<organism evidence="2 3">
    <name type="scientific">Kineococcus gynurae</name>
    <dbReference type="NCBI Taxonomy" id="452979"/>
    <lineage>
        <taxon>Bacteria</taxon>
        <taxon>Bacillati</taxon>
        <taxon>Actinomycetota</taxon>
        <taxon>Actinomycetes</taxon>
        <taxon>Kineosporiales</taxon>
        <taxon>Kineosporiaceae</taxon>
        <taxon>Kineococcus</taxon>
    </lineage>
</organism>
<dbReference type="EMBL" id="JBHMDM010000001">
    <property type="protein sequence ID" value="MFB9375697.1"/>
    <property type="molecule type" value="Genomic_DNA"/>
</dbReference>
<gene>
    <name evidence="2" type="ORF">ACFFVI_01830</name>
</gene>
<keyword evidence="3" id="KW-1185">Reference proteome</keyword>
<proteinExistence type="predicted"/>
<dbReference type="Gene3D" id="3.30.420.150">
    <property type="entry name" value="Exopolyphosphatase. Domain 2"/>
    <property type="match status" value="1"/>
</dbReference>
<accession>A0ABV5LNQ3</accession>
<dbReference type="Gene3D" id="3.30.420.40">
    <property type="match status" value="1"/>
</dbReference>
<sequence length="320" mass="33370">MSATRRVAAIDCGTNSLRLLVADVAADGTARDLVRSNTIVRLGQGVDATGAFAPEALTRTFAACDEVAATLARLGVGPDATRFVATSASRDVSNRAEFVAGVLDRLGVEPDVVSGTEEARLSFVGATRELVGSRPDPFCVVDLGGGSTEFVLGRADVEASLSVDVGSVRLTERHLHDDPPTPEQVAAARADVAAALDRVEEAVPLARTATLVGVAGTVTTLTAAVADLPAYEPGSVHGREQPIADVRATCAWLLALPRAERRTRPWLHPGRVDVIGAGALVWDAVLERFAGRAGLSSVLSSEHDILDGIARSVVERADRS</sequence>
<reference evidence="2 3" key="1">
    <citation type="submission" date="2024-09" db="EMBL/GenBank/DDBJ databases">
        <authorList>
            <person name="Sun Q."/>
            <person name="Mori K."/>
        </authorList>
    </citation>
    <scope>NUCLEOTIDE SEQUENCE [LARGE SCALE GENOMIC DNA]</scope>
    <source>
        <strain evidence="2 3">TISTR 1856</strain>
    </source>
</reference>
<dbReference type="RefSeq" id="WP_380140068.1">
    <property type="nucleotide sequence ID" value="NZ_JBHLUI010000012.1"/>
</dbReference>
<dbReference type="InterPro" id="IPR003695">
    <property type="entry name" value="Ppx_GppA_N"/>
</dbReference>
<dbReference type="Proteomes" id="UP001589748">
    <property type="component" value="Unassembled WGS sequence"/>
</dbReference>
<feature type="domain" description="Ppx/GppA phosphatase N-terminal" evidence="1">
    <location>
        <begin position="27"/>
        <end position="310"/>
    </location>
</feature>
<evidence type="ECO:0000313" key="3">
    <source>
        <dbReference type="Proteomes" id="UP001589748"/>
    </source>
</evidence>
<dbReference type="SUPFAM" id="SSF53067">
    <property type="entry name" value="Actin-like ATPase domain"/>
    <property type="match status" value="2"/>
</dbReference>
<dbReference type="InterPro" id="IPR043129">
    <property type="entry name" value="ATPase_NBD"/>
</dbReference>
<dbReference type="InterPro" id="IPR050273">
    <property type="entry name" value="GppA/Ppx_hydrolase"/>
</dbReference>